<protein>
    <recommendedName>
        <fullName evidence="3">Lipoprotein</fullName>
    </recommendedName>
</protein>
<organism evidence="1 2">
    <name type="scientific">Bacteroides ovatus</name>
    <dbReference type="NCBI Taxonomy" id="28116"/>
    <lineage>
        <taxon>Bacteria</taxon>
        <taxon>Pseudomonadati</taxon>
        <taxon>Bacteroidota</taxon>
        <taxon>Bacteroidia</taxon>
        <taxon>Bacteroidales</taxon>
        <taxon>Bacteroidaceae</taxon>
        <taxon>Bacteroides</taxon>
    </lineage>
</organism>
<evidence type="ECO:0008006" key="3">
    <source>
        <dbReference type="Google" id="ProtNLM"/>
    </source>
</evidence>
<dbReference type="AlphaFoldDB" id="A0A5M5C6G3"/>
<proteinExistence type="predicted"/>
<reference evidence="1 2" key="1">
    <citation type="journal article" date="2019" name="Nat. Med.">
        <title>A library of human gut bacterial isolates paired with longitudinal multiomics data enables mechanistic microbiome research.</title>
        <authorList>
            <person name="Poyet M."/>
            <person name="Groussin M."/>
            <person name="Gibbons S.M."/>
            <person name="Avila-Pacheco J."/>
            <person name="Jiang X."/>
            <person name="Kearney S.M."/>
            <person name="Perrotta A.R."/>
            <person name="Berdy B."/>
            <person name="Zhao S."/>
            <person name="Lieberman T.D."/>
            <person name="Swanson P.K."/>
            <person name="Smith M."/>
            <person name="Roesemann S."/>
            <person name="Alexander J.E."/>
            <person name="Rich S.A."/>
            <person name="Livny J."/>
            <person name="Vlamakis H."/>
            <person name="Clish C."/>
            <person name="Bullock K."/>
            <person name="Deik A."/>
            <person name="Scott J."/>
            <person name="Pierce K.A."/>
            <person name="Xavier R.J."/>
            <person name="Alm E.J."/>
        </authorList>
    </citation>
    <scope>NUCLEOTIDE SEQUENCE [LARGE SCALE GENOMIC DNA]</scope>
    <source>
        <strain evidence="1 2">BIOML-A163</strain>
    </source>
</reference>
<evidence type="ECO:0000313" key="1">
    <source>
        <dbReference type="EMBL" id="KAA3952115.1"/>
    </source>
</evidence>
<dbReference type="Proteomes" id="UP000323717">
    <property type="component" value="Unassembled WGS sequence"/>
</dbReference>
<comment type="caution">
    <text evidence="1">The sequence shown here is derived from an EMBL/GenBank/DDBJ whole genome shotgun (WGS) entry which is preliminary data.</text>
</comment>
<sequence length="186" mass="21736">MKKLFTMFTVFMIFLFAICFLTACEKETHDGIDYFKLKCTAELNGLQLINQTPFHSPFSPDSPQATPYFLHDEDGAFFMSDLGIDRKSMAIYMVRINLYVDTPEVYLHEEQTIEKIEIEYIDPSMMRWEYLNYCQDNKVSYALINGEIVKKGTFRILSCDKEQGRYEGSFSLVFSEGTFNGTFWIE</sequence>
<dbReference type="EMBL" id="VWLE01000118">
    <property type="protein sequence ID" value="KAA3952115.1"/>
    <property type="molecule type" value="Genomic_DNA"/>
</dbReference>
<evidence type="ECO:0000313" key="2">
    <source>
        <dbReference type="Proteomes" id="UP000323717"/>
    </source>
</evidence>
<name>A0A5M5C6G3_BACOV</name>
<accession>A0A5M5C6G3</accession>
<gene>
    <name evidence="1" type="ORF">F3D71_10420</name>
</gene>
<dbReference type="RefSeq" id="WP_149968097.1">
    <property type="nucleotide sequence ID" value="NZ_JAHYNU010000040.1"/>
</dbReference>
<dbReference type="PROSITE" id="PS51257">
    <property type="entry name" value="PROKAR_LIPOPROTEIN"/>
    <property type="match status" value="1"/>
</dbReference>